<reference evidence="2 3" key="1">
    <citation type="submission" date="2024-01" db="EMBL/GenBank/DDBJ databases">
        <title>The genomes of 5 underutilized Papilionoideae crops provide insights into root nodulation and disease resistanc.</title>
        <authorList>
            <person name="Jiang F."/>
        </authorList>
    </citation>
    <scope>NUCLEOTIDE SEQUENCE [LARGE SCALE GENOMIC DNA]</scope>
    <source>
        <strain evidence="2">LVBAO_FW01</strain>
        <tissue evidence="2">Leaves</tissue>
    </source>
</reference>
<dbReference type="PANTHER" id="PTHR33881:SF7">
    <property type="entry name" value="NEUROGENIC LOCUS NOTCH-LIKE PROTEIN"/>
    <property type="match status" value="1"/>
</dbReference>
<keyword evidence="3" id="KW-1185">Reference proteome</keyword>
<gene>
    <name evidence="2" type="ORF">VNO77_14163</name>
</gene>
<evidence type="ECO:0000313" key="2">
    <source>
        <dbReference type="EMBL" id="KAK7344498.1"/>
    </source>
</evidence>
<sequence>MAFASVLVLFALLMQPLLSTSATLFPNLGDDFCKIAQCGKGTCKASNNSIFKFECECDSGWKNLVDVDANLNILPCIISNCTLNYTCSNASPTTPPFQKRNDFNTSIFEGSFGADCAGIGLSVTTNEGKITNLDSTRKFPLVGYADYVHGKAPDAVG</sequence>
<evidence type="ECO:0000313" key="3">
    <source>
        <dbReference type="Proteomes" id="UP001367508"/>
    </source>
</evidence>
<comment type="caution">
    <text evidence="2">The sequence shown here is derived from an EMBL/GenBank/DDBJ whole genome shotgun (WGS) entry which is preliminary data.</text>
</comment>
<evidence type="ECO:0000256" key="1">
    <source>
        <dbReference type="SAM" id="SignalP"/>
    </source>
</evidence>
<feature type="signal peptide" evidence="1">
    <location>
        <begin position="1"/>
        <end position="22"/>
    </location>
</feature>
<dbReference type="AlphaFoldDB" id="A0AAN9M3A4"/>
<organism evidence="2 3">
    <name type="scientific">Canavalia gladiata</name>
    <name type="common">Sword bean</name>
    <name type="synonym">Dolichos gladiatus</name>
    <dbReference type="NCBI Taxonomy" id="3824"/>
    <lineage>
        <taxon>Eukaryota</taxon>
        <taxon>Viridiplantae</taxon>
        <taxon>Streptophyta</taxon>
        <taxon>Embryophyta</taxon>
        <taxon>Tracheophyta</taxon>
        <taxon>Spermatophyta</taxon>
        <taxon>Magnoliopsida</taxon>
        <taxon>eudicotyledons</taxon>
        <taxon>Gunneridae</taxon>
        <taxon>Pentapetalae</taxon>
        <taxon>rosids</taxon>
        <taxon>fabids</taxon>
        <taxon>Fabales</taxon>
        <taxon>Fabaceae</taxon>
        <taxon>Papilionoideae</taxon>
        <taxon>50 kb inversion clade</taxon>
        <taxon>NPAAA clade</taxon>
        <taxon>indigoferoid/millettioid clade</taxon>
        <taxon>Phaseoleae</taxon>
        <taxon>Canavalia</taxon>
    </lineage>
</organism>
<dbReference type="Proteomes" id="UP001367508">
    <property type="component" value="Unassembled WGS sequence"/>
</dbReference>
<keyword evidence="1" id="KW-0732">Signal</keyword>
<proteinExistence type="predicted"/>
<feature type="chain" id="PRO_5042905401" evidence="1">
    <location>
        <begin position="23"/>
        <end position="157"/>
    </location>
</feature>
<dbReference type="PANTHER" id="PTHR33881">
    <property type="entry name" value="NEUROGENIC LOCUS NOTCH-LIKE PROTEIN"/>
    <property type="match status" value="1"/>
</dbReference>
<protein>
    <submittedName>
        <fullName evidence="2">Uncharacterized protein</fullName>
    </submittedName>
</protein>
<dbReference type="EMBL" id="JAYMYQ010000003">
    <property type="protein sequence ID" value="KAK7344498.1"/>
    <property type="molecule type" value="Genomic_DNA"/>
</dbReference>
<accession>A0AAN9M3A4</accession>
<name>A0AAN9M3A4_CANGL</name>